<sequence length="437" mass="46120">MVARRLADESVQPPNFAFNAENAKWADWKIGLYPAGRQQSAVIPLLMRAQEQDGWVTRATIEKVADMLGMAYIRVLEVATFYTQFQLQPVGTRAHVQVCGTTPCMLRGAEGLMDVCKSKIHHEPGHLNADGTLSWEEVECAGACVNAPMVTIFKDTYEDLSEERLAEIIDAFAAGNGASIKPGTQTERLNAAPEGGRVVLLEEATTFREKFVPPPPPPEAAAPAAAAAPASPPPTTAAKPKDVSEESAPALKGPSREGKVSEAKAEGERKAAGASAHADGEPNKAMRPDATGSESEAAKVDGGKAPGKSTASAPADGAAATGTTKTRTIIAPKANPKEVNPVAEKGGDAPLFVAPEGAADDLKLIAGVGPVLERRLNALGITKWGQVAALTPEQIDQVEGSLNFKGRVERDDWLKQAEVLARGGEEEYVRVFGKKPR</sequence>
<evidence type="ECO:0000256" key="2">
    <source>
        <dbReference type="ARBA" id="ARBA00022714"/>
    </source>
</evidence>
<dbReference type="InterPro" id="IPR036249">
    <property type="entry name" value="Thioredoxin-like_sf"/>
</dbReference>
<dbReference type="AlphaFoldDB" id="A0A0F5QCN6"/>
<dbReference type="GO" id="GO:0003954">
    <property type="term" value="F:NADH dehydrogenase activity"/>
    <property type="evidence" value="ECO:0007669"/>
    <property type="project" value="TreeGrafter"/>
</dbReference>
<dbReference type="RefSeq" id="WP_046140220.1">
    <property type="nucleotide sequence ID" value="NZ_LANJ01000012.1"/>
</dbReference>
<reference evidence="9 10" key="1">
    <citation type="submission" date="2015-03" db="EMBL/GenBank/DDBJ databases">
        <authorList>
            <person name="Lepp D."/>
            <person name="Hassan Y.I."/>
            <person name="Li X.-Z."/>
            <person name="Zhou T."/>
        </authorList>
    </citation>
    <scope>NUCLEOTIDE SEQUENCE [LARGE SCALE GENOMIC DNA]</scope>
    <source>
        <strain evidence="9 10">E84</strain>
    </source>
</reference>
<comment type="catalytic activity">
    <reaction evidence="7">
        <text>a quinone + NADH + 5 H(+)(in) = a quinol + NAD(+) + 4 H(+)(out)</text>
        <dbReference type="Rhea" id="RHEA:57888"/>
        <dbReference type="ChEBI" id="CHEBI:15378"/>
        <dbReference type="ChEBI" id="CHEBI:24646"/>
        <dbReference type="ChEBI" id="CHEBI:57540"/>
        <dbReference type="ChEBI" id="CHEBI:57945"/>
        <dbReference type="ChEBI" id="CHEBI:132124"/>
    </reaction>
</comment>
<keyword evidence="10" id="KW-1185">Reference proteome</keyword>
<organism evidence="9 10">
    <name type="scientific">Devosia epidermidihirudinis</name>
    <dbReference type="NCBI Taxonomy" id="1293439"/>
    <lineage>
        <taxon>Bacteria</taxon>
        <taxon>Pseudomonadati</taxon>
        <taxon>Pseudomonadota</taxon>
        <taxon>Alphaproteobacteria</taxon>
        <taxon>Hyphomicrobiales</taxon>
        <taxon>Devosiaceae</taxon>
        <taxon>Devosia</taxon>
    </lineage>
</organism>
<dbReference type="EMBL" id="LANJ01000012">
    <property type="protein sequence ID" value="KKC38705.1"/>
    <property type="molecule type" value="Genomic_DNA"/>
</dbReference>
<accession>A0A0F5QCN6</accession>
<evidence type="ECO:0000256" key="5">
    <source>
        <dbReference type="ARBA" id="ARBA00023014"/>
    </source>
</evidence>
<feature type="compositionally biased region" description="Basic and acidic residues" evidence="8">
    <location>
        <begin position="254"/>
        <end position="271"/>
    </location>
</feature>
<dbReference type="NCBIfam" id="TIGR01958">
    <property type="entry name" value="nuoE_fam"/>
    <property type="match status" value="1"/>
</dbReference>
<feature type="compositionally biased region" description="Basic and acidic residues" evidence="8">
    <location>
        <begin position="278"/>
        <end position="287"/>
    </location>
</feature>
<dbReference type="CDD" id="cd03064">
    <property type="entry name" value="TRX_Fd_NuoE"/>
    <property type="match status" value="1"/>
</dbReference>
<protein>
    <recommendedName>
        <fullName evidence="11">NADH dehydrogenase</fullName>
    </recommendedName>
</protein>
<evidence type="ECO:0000256" key="4">
    <source>
        <dbReference type="ARBA" id="ARBA00023004"/>
    </source>
</evidence>
<keyword evidence="4" id="KW-0408">Iron</keyword>
<gene>
    <name evidence="9" type="ORF">WH87_07190</name>
</gene>
<comment type="cofactor">
    <cofactor evidence="6">
        <name>[2Fe-2S] cluster</name>
        <dbReference type="ChEBI" id="CHEBI:190135"/>
    </cofactor>
</comment>
<comment type="similarity">
    <text evidence="1">Belongs to the complex I 24 kDa subunit family.</text>
</comment>
<dbReference type="PATRIC" id="fig|1293439.3.peg.1011"/>
<dbReference type="Pfam" id="PF01257">
    <property type="entry name" value="2Fe-2S_thioredx"/>
    <property type="match status" value="1"/>
</dbReference>
<dbReference type="InterPro" id="IPR002023">
    <property type="entry name" value="NuoE-like"/>
</dbReference>
<name>A0A0F5QCN6_9HYPH</name>
<evidence type="ECO:0000256" key="8">
    <source>
        <dbReference type="SAM" id="MobiDB-lite"/>
    </source>
</evidence>
<feature type="compositionally biased region" description="Low complexity" evidence="8">
    <location>
        <begin position="308"/>
        <end position="332"/>
    </location>
</feature>
<keyword evidence="5" id="KW-0411">Iron-sulfur</keyword>
<evidence type="ECO:0008006" key="11">
    <source>
        <dbReference type="Google" id="ProtNLM"/>
    </source>
</evidence>
<dbReference type="PANTHER" id="PTHR10371">
    <property type="entry name" value="NADH DEHYDROGENASE UBIQUINONE FLAVOPROTEIN 2, MITOCHONDRIAL"/>
    <property type="match status" value="1"/>
</dbReference>
<dbReference type="PANTHER" id="PTHR10371:SF3">
    <property type="entry name" value="NADH DEHYDROGENASE [UBIQUINONE] FLAVOPROTEIN 2, MITOCHONDRIAL"/>
    <property type="match status" value="1"/>
</dbReference>
<evidence type="ECO:0000313" key="10">
    <source>
        <dbReference type="Proteomes" id="UP000033411"/>
    </source>
</evidence>
<dbReference type="Gene3D" id="3.40.30.10">
    <property type="entry name" value="Glutaredoxin"/>
    <property type="match status" value="1"/>
</dbReference>
<dbReference type="Proteomes" id="UP000033411">
    <property type="component" value="Unassembled WGS sequence"/>
</dbReference>
<evidence type="ECO:0000256" key="6">
    <source>
        <dbReference type="ARBA" id="ARBA00034078"/>
    </source>
</evidence>
<dbReference type="FunFam" id="1.10.10.1590:FF:000001">
    <property type="entry name" value="NADH-quinone oxidoreductase subunit E"/>
    <property type="match status" value="1"/>
</dbReference>
<dbReference type="STRING" id="1293439.WH87_07190"/>
<dbReference type="InterPro" id="IPR041921">
    <property type="entry name" value="NuoE_N"/>
</dbReference>
<dbReference type="NCBIfam" id="NF005724">
    <property type="entry name" value="PRK07539.1-4"/>
    <property type="match status" value="1"/>
</dbReference>
<evidence type="ECO:0000256" key="3">
    <source>
        <dbReference type="ARBA" id="ARBA00022723"/>
    </source>
</evidence>
<evidence type="ECO:0000256" key="1">
    <source>
        <dbReference type="ARBA" id="ARBA00010643"/>
    </source>
</evidence>
<comment type="caution">
    <text evidence="9">The sequence shown here is derived from an EMBL/GenBank/DDBJ whole genome shotgun (WGS) entry which is preliminary data.</text>
</comment>
<dbReference type="GO" id="GO:0051537">
    <property type="term" value="F:2 iron, 2 sulfur cluster binding"/>
    <property type="evidence" value="ECO:0007669"/>
    <property type="project" value="UniProtKB-KW"/>
</dbReference>
<keyword evidence="3" id="KW-0479">Metal-binding</keyword>
<dbReference type="SUPFAM" id="SSF52833">
    <property type="entry name" value="Thioredoxin-like"/>
    <property type="match status" value="1"/>
</dbReference>
<evidence type="ECO:0000313" key="9">
    <source>
        <dbReference type="EMBL" id="KKC38705.1"/>
    </source>
</evidence>
<keyword evidence="2" id="KW-0001">2Fe-2S</keyword>
<feature type="region of interest" description="Disordered" evidence="8">
    <location>
        <begin position="209"/>
        <end position="343"/>
    </location>
</feature>
<dbReference type="InterPro" id="IPR042128">
    <property type="entry name" value="NuoE_dom"/>
</dbReference>
<dbReference type="Gene3D" id="1.10.10.1590">
    <property type="entry name" value="NADH-quinone oxidoreductase subunit E"/>
    <property type="match status" value="1"/>
</dbReference>
<dbReference type="Gene3D" id="1.10.150.20">
    <property type="entry name" value="5' to 3' exonuclease, C-terminal subdomain"/>
    <property type="match status" value="1"/>
</dbReference>
<dbReference type="GO" id="GO:0046872">
    <property type="term" value="F:metal ion binding"/>
    <property type="evidence" value="ECO:0007669"/>
    <property type="project" value="UniProtKB-KW"/>
</dbReference>
<proteinExistence type="inferred from homology"/>
<dbReference type="OrthoDB" id="9807941at2"/>
<evidence type="ECO:0000256" key="7">
    <source>
        <dbReference type="ARBA" id="ARBA00047712"/>
    </source>
</evidence>